<dbReference type="SUPFAM" id="SSF64593">
    <property type="entry name" value="Intermediate filament protein, coiled coil region"/>
    <property type="match status" value="2"/>
</dbReference>
<dbReference type="PROSITE" id="PS51842">
    <property type="entry name" value="IF_ROD_2"/>
    <property type="match status" value="1"/>
</dbReference>
<comment type="similarity">
    <text evidence="3">Belongs to the intermediate filament family.</text>
</comment>
<organism evidence="7 8">
    <name type="scientific">Menidia menidia</name>
    <name type="common">Atlantic silverside</name>
    <dbReference type="NCBI Taxonomy" id="238744"/>
    <lineage>
        <taxon>Eukaryota</taxon>
        <taxon>Metazoa</taxon>
        <taxon>Chordata</taxon>
        <taxon>Craniata</taxon>
        <taxon>Vertebrata</taxon>
        <taxon>Euteleostomi</taxon>
        <taxon>Actinopterygii</taxon>
        <taxon>Neopterygii</taxon>
        <taxon>Teleostei</taxon>
        <taxon>Neoteleostei</taxon>
        <taxon>Acanthomorphata</taxon>
        <taxon>Ovalentaria</taxon>
        <taxon>Atherinomorphae</taxon>
        <taxon>Atheriniformes</taxon>
        <taxon>Atherinopsidae</taxon>
        <taxon>Menidiinae</taxon>
        <taxon>Menidia</taxon>
    </lineage>
</organism>
<evidence type="ECO:0000256" key="4">
    <source>
        <dbReference type="SAM" id="Coils"/>
    </source>
</evidence>
<feature type="compositionally biased region" description="Polar residues" evidence="5">
    <location>
        <begin position="1"/>
        <end position="11"/>
    </location>
</feature>
<dbReference type="AlphaFoldDB" id="A0A8S4BXI3"/>
<dbReference type="GO" id="GO:0045109">
    <property type="term" value="P:intermediate filament organization"/>
    <property type="evidence" value="ECO:0007669"/>
    <property type="project" value="TreeGrafter"/>
</dbReference>
<feature type="coiled-coil region" evidence="4">
    <location>
        <begin position="266"/>
        <end position="307"/>
    </location>
</feature>
<keyword evidence="8" id="KW-1185">Reference proteome</keyword>
<evidence type="ECO:0000256" key="3">
    <source>
        <dbReference type="ARBA" id="ARBA00061646"/>
    </source>
</evidence>
<evidence type="ECO:0000313" key="8">
    <source>
        <dbReference type="Proteomes" id="UP000677803"/>
    </source>
</evidence>
<dbReference type="Gene3D" id="1.20.5.1160">
    <property type="entry name" value="Vasodilator-stimulated phosphoprotein"/>
    <property type="match status" value="1"/>
</dbReference>
<accession>A0A8S4BXI3</accession>
<dbReference type="OrthoDB" id="2441647at2759"/>
<dbReference type="PANTHER" id="PTHR45616">
    <property type="entry name" value="GATA-TYPE DOMAIN-CONTAINING PROTEIN"/>
    <property type="match status" value="1"/>
</dbReference>
<dbReference type="InterPro" id="IPR003054">
    <property type="entry name" value="Keratin_II"/>
</dbReference>
<gene>
    <name evidence="7" type="ORF">MMEN_LOCUS21789</name>
</gene>
<dbReference type="Pfam" id="PF00038">
    <property type="entry name" value="Filament"/>
    <property type="match status" value="1"/>
</dbReference>
<protein>
    <submittedName>
        <fullName evidence="7">(Atlantic silverside) hypothetical protein</fullName>
    </submittedName>
</protein>
<feature type="domain" description="IF rod" evidence="6">
    <location>
        <begin position="71"/>
        <end position="315"/>
    </location>
</feature>
<evidence type="ECO:0000259" key="6">
    <source>
        <dbReference type="PROSITE" id="PS51842"/>
    </source>
</evidence>
<dbReference type="FunFam" id="1.20.5.1160:FF:000001">
    <property type="entry name" value="Keratin type II"/>
    <property type="match status" value="1"/>
</dbReference>
<dbReference type="InterPro" id="IPR039008">
    <property type="entry name" value="IF_rod_dom"/>
</dbReference>
<evidence type="ECO:0000313" key="7">
    <source>
        <dbReference type="EMBL" id="CAG6021592.1"/>
    </source>
</evidence>
<dbReference type="EMBL" id="CAJRST010041110">
    <property type="protein sequence ID" value="CAG6021592.1"/>
    <property type="molecule type" value="Genomic_DNA"/>
</dbReference>
<keyword evidence="1" id="KW-0403">Intermediate filament</keyword>
<dbReference type="FunFam" id="1.20.5.500:FF:000001">
    <property type="entry name" value="Type II keratin 23"/>
    <property type="match status" value="1"/>
</dbReference>
<name>A0A8S4BXI3_9TELE</name>
<dbReference type="Proteomes" id="UP000677803">
    <property type="component" value="Unassembled WGS sequence"/>
</dbReference>
<dbReference type="GO" id="GO:0005615">
    <property type="term" value="C:extracellular space"/>
    <property type="evidence" value="ECO:0007669"/>
    <property type="project" value="TreeGrafter"/>
</dbReference>
<feature type="coiled-coil region" evidence="4">
    <location>
        <begin position="75"/>
        <end position="179"/>
    </location>
</feature>
<dbReference type="GO" id="GO:0045095">
    <property type="term" value="C:keratin filament"/>
    <property type="evidence" value="ECO:0007669"/>
    <property type="project" value="InterPro"/>
</dbReference>
<proteinExistence type="inferred from homology"/>
<dbReference type="GO" id="GO:0030280">
    <property type="term" value="F:structural constituent of skin epidermis"/>
    <property type="evidence" value="ECO:0007669"/>
    <property type="project" value="TreeGrafter"/>
</dbReference>
<dbReference type="Gene3D" id="1.20.5.500">
    <property type="entry name" value="Single helix bin"/>
    <property type="match status" value="1"/>
</dbReference>
<keyword evidence="2 4" id="KW-0175">Coiled coil</keyword>
<dbReference type="PRINTS" id="PR01276">
    <property type="entry name" value="TYPE2KERATIN"/>
</dbReference>
<comment type="caution">
    <text evidence="7">The sequence shown here is derived from an EMBL/GenBank/DDBJ whole genome shotgun (WGS) entry which is preliminary data.</text>
</comment>
<evidence type="ECO:0000256" key="1">
    <source>
        <dbReference type="ARBA" id="ARBA00022754"/>
    </source>
</evidence>
<evidence type="ECO:0000256" key="5">
    <source>
        <dbReference type="SAM" id="MobiDB-lite"/>
    </source>
</evidence>
<feature type="compositionally biased region" description="Low complexity" evidence="5">
    <location>
        <begin position="13"/>
        <end position="28"/>
    </location>
</feature>
<sequence length="315" mass="35954">MSLRMKQSNGPASYLSSGGFSSRSMGSCSVPRKIPTTNYGAPITAVTINKSLLTPMKIDIDPNVQVVRTQEKEQIKTLNNRFVSFIDKVQRLEQENKMLETKLKLLQGQAVPSSNTEPMLKAYIASLQRQLEDTHNYKHTLQAESTGMFQKVDEYKAKYEEEINKRTDAENEFVVLKKDLDAGYMNNVDLDSRVSSIRDEVCFLKELYDTEVQELQQSMKDTCVVVQMDNSRGLDMDQIVSDVRAQYEDIAARSREEAEAWHKTKLNQISAEATQYDGELRNTKAEIAEFKRMITRLQREIEAAKAQVSLRMIQA</sequence>
<dbReference type="PANTHER" id="PTHR45616:SF9">
    <property type="entry name" value="KERATIN, TYPE II CYTOSKELETAL 8-RELATED"/>
    <property type="match status" value="1"/>
</dbReference>
<reference evidence="7" key="1">
    <citation type="submission" date="2021-05" db="EMBL/GenBank/DDBJ databases">
        <authorList>
            <person name="Tigano A."/>
        </authorList>
    </citation>
    <scope>NUCLEOTIDE SEQUENCE</scope>
</reference>
<evidence type="ECO:0000256" key="2">
    <source>
        <dbReference type="ARBA" id="ARBA00023054"/>
    </source>
</evidence>
<dbReference type="SMART" id="SM01391">
    <property type="entry name" value="Filament"/>
    <property type="match status" value="1"/>
</dbReference>
<feature type="region of interest" description="Disordered" evidence="5">
    <location>
        <begin position="1"/>
        <end position="28"/>
    </location>
</feature>
<dbReference type="GO" id="GO:0031424">
    <property type="term" value="P:keratinization"/>
    <property type="evidence" value="ECO:0007669"/>
    <property type="project" value="TreeGrafter"/>
</dbReference>